<dbReference type="InterPro" id="IPR052612">
    <property type="entry name" value="ANP_Clearance_Receptor"/>
</dbReference>
<dbReference type="Gene3D" id="3.40.50.2300">
    <property type="match status" value="2"/>
</dbReference>
<keyword evidence="8" id="KW-1185">Reference proteome</keyword>
<dbReference type="SUPFAM" id="SSF53822">
    <property type="entry name" value="Periplasmic binding protein-like I"/>
    <property type="match status" value="1"/>
</dbReference>
<dbReference type="Proteomes" id="UP001159405">
    <property type="component" value="Unassembled WGS sequence"/>
</dbReference>
<evidence type="ECO:0000256" key="4">
    <source>
        <dbReference type="ARBA" id="ARBA00023136"/>
    </source>
</evidence>
<dbReference type="InterPro" id="IPR028082">
    <property type="entry name" value="Peripla_BP_I"/>
</dbReference>
<protein>
    <recommendedName>
        <fullName evidence="6">Receptor ligand binding region domain-containing protein</fullName>
    </recommendedName>
</protein>
<sequence>MAMQTLATLTWLVALLHFSSPTTEEVKLGLLIPFKRTARLGYSFHRGELYASAMSIAVDHINQRSDLLPGKYVTFIWNDTDCEEEKTLQAMVYQLTQGVSAFIGPGCTCNTSARIAASFKKTMISYMCSNPEVSYKKLYPTFIRTFAIDTKLTPSLLSLLNYFNWKRVAIIYENVTKWIEMKTNVVKGLKANGIIVAQELLTHHTALYRPQNDSDYYRGILRKIKQEARIVIFVTDFPIAQEGMLHAYDENMTNGDYVFIIFELDQFQVGIKTDQPFKWFFSSHRSTLDRYDDVKQAFEAAFVLAVKSLSSKSYVKFTEELKIRSTDEPFNSKAYTGYLFQGSFLANKIKPPLYGAYLYDAVYQYAIALNKTLEKNQPATGEIIAKKMQNVQYDSILGYKIHFDSNGDAEFNLTLLDMRPIEKSAQHEMIPVGDFQIKYDNKTKKGEQIFVRRSGIAIKWPGGRTGPPRDSPECGFHGELCIGPNRKIRLGV</sequence>
<comment type="caution">
    <text evidence="7">The sequence shown here is derived from an EMBL/GenBank/DDBJ whole genome shotgun (WGS) entry which is preliminary data.</text>
</comment>
<dbReference type="PANTHER" id="PTHR44755:SF8">
    <property type="entry name" value="RECEPTOR LIGAND BINDING REGION DOMAIN-CONTAINING PROTEIN"/>
    <property type="match status" value="1"/>
</dbReference>
<keyword evidence="2" id="KW-0812">Transmembrane</keyword>
<feature type="signal peptide" evidence="5">
    <location>
        <begin position="1"/>
        <end position="21"/>
    </location>
</feature>
<dbReference type="PANTHER" id="PTHR44755">
    <property type="entry name" value="NATRIURETIC PEPTIDE RECEPTOR 3-RELATED"/>
    <property type="match status" value="1"/>
</dbReference>
<evidence type="ECO:0000259" key="6">
    <source>
        <dbReference type="Pfam" id="PF01094"/>
    </source>
</evidence>
<dbReference type="CDD" id="cd06370">
    <property type="entry name" value="PBP1_SAP_GC-like"/>
    <property type="match status" value="1"/>
</dbReference>
<organism evidence="7 8">
    <name type="scientific">Porites lobata</name>
    <dbReference type="NCBI Taxonomy" id="104759"/>
    <lineage>
        <taxon>Eukaryota</taxon>
        <taxon>Metazoa</taxon>
        <taxon>Cnidaria</taxon>
        <taxon>Anthozoa</taxon>
        <taxon>Hexacorallia</taxon>
        <taxon>Scleractinia</taxon>
        <taxon>Fungiina</taxon>
        <taxon>Poritidae</taxon>
        <taxon>Porites</taxon>
    </lineage>
</organism>
<accession>A0ABN8Q952</accession>
<comment type="subcellular location">
    <subcellularLocation>
        <location evidence="1">Membrane</location>
    </subcellularLocation>
</comment>
<keyword evidence="4" id="KW-0472">Membrane</keyword>
<feature type="domain" description="Receptor ligand binding region" evidence="6">
    <location>
        <begin position="52"/>
        <end position="419"/>
    </location>
</feature>
<dbReference type="Pfam" id="PF01094">
    <property type="entry name" value="ANF_receptor"/>
    <property type="match status" value="1"/>
</dbReference>
<dbReference type="InterPro" id="IPR001828">
    <property type="entry name" value="ANF_lig-bd_rcpt"/>
</dbReference>
<feature type="chain" id="PRO_5046413359" description="Receptor ligand binding region domain-containing protein" evidence="5">
    <location>
        <begin position="22"/>
        <end position="492"/>
    </location>
</feature>
<keyword evidence="3" id="KW-1133">Transmembrane helix</keyword>
<evidence type="ECO:0000313" key="7">
    <source>
        <dbReference type="EMBL" id="CAH3159800.1"/>
    </source>
</evidence>
<name>A0ABN8Q952_9CNID</name>
<proteinExistence type="predicted"/>
<dbReference type="EMBL" id="CALNXK010000114">
    <property type="protein sequence ID" value="CAH3159800.1"/>
    <property type="molecule type" value="Genomic_DNA"/>
</dbReference>
<evidence type="ECO:0000313" key="8">
    <source>
        <dbReference type="Proteomes" id="UP001159405"/>
    </source>
</evidence>
<evidence type="ECO:0000256" key="2">
    <source>
        <dbReference type="ARBA" id="ARBA00022692"/>
    </source>
</evidence>
<evidence type="ECO:0000256" key="1">
    <source>
        <dbReference type="ARBA" id="ARBA00004370"/>
    </source>
</evidence>
<reference evidence="7 8" key="1">
    <citation type="submission" date="2022-05" db="EMBL/GenBank/DDBJ databases">
        <authorList>
            <consortium name="Genoscope - CEA"/>
            <person name="William W."/>
        </authorList>
    </citation>
    <scope>NUCLEOTIDE SEQUENCE [LARGE SCALE GENOMIC DNA]</scope>
</reference>
<gene>
    <name evidence="7" type="ORF">PLOB_00003788</name>
</gene>
<evidence type="ECO:0000256" key="5">
    <source>
        <dbReference type="SAM" id="SignalP"/>
    </source>
</evidence>
<keyword evidence="5" id="KW-0732">Signal</keyword>
<evidence type="ECO:0000256" key="3">
    <source>
        <dbReference type="ARBA" id="ARBA00022989"/>
    </source>
</evidence>